<dbReference type="Proteomes" id="UP000805649">
    <property type="component" value="Unassembled WGS sequence"/>
</dbReference>
<proteinExistence type="predicted"/>
<gene>
    <name evidence="1" type="ORF">CTRU02_215117</name>
</gene>
<evidence type="ECO:0000313" key="1">
    <source>
        <dbReference type="EMBL" id="KAL0929908.1"/>
    </source>
</evidence>
<dbReference type="EMBL" id="VUJX02000013">
    <property type="protein sequence ID" value="KAL0929908.1"/>
    <property type="molecule type" value="Genomic_DNA"/>
</dbReference>
<keyword evidence="2" id="KW-1185">Reference proteome</keyword>
<protein>
    <submittedName>
        <fullName evidence="1">Uncharacterized protein</fullName>
    </submittedName>
</protein>
<evidence type="ECO:0000313" key="2">
    <source>
        <dbReference type="Proteomes" id="UP000805649"/>
    </source>
</evidence>
<organism evidence="1 2">
    <name type="scientific">Colletotrichum truncatum</name>
    <name type="common">Anthracnose fungus</name>
    <name type="synonym">Colletotrichum capsici</name>
    <dbReference type="NCBI Taxonomy" id="5467"/>
    <lineage>
        <taxon>Eukaryota</taxon>
        <taxon>Fungi</taxon>
        <taxon>Dikarya</taxon>
        <taxon>Ascomycota</taxon>
        <taxon>Pezizomycotina</taxon>
        <taxon>Sordariomycetes</taxon>
        <taxon>Hypocreomycetidae</taxon>
        <taxon>Glomerellales</taxon>
        <taxon>Glomerellaceae</taxon>
        <taxon>Colletotrichum</taxon>
        <taxon>Colletotrichum truncatum species complex</taxon>
    </lineage>
</organism>
<accession>A0ACC3YDK9</accession>
<reference evidence="1 2" key="1">
    <citation type="journal article" date="2020" name="Phytopathology">
        <title>Genome Sequence Resources of Colletotrichum truncatum, C. plurivorum, C. musicola, and C. sojae: Four Species Pathogenic to Soybean (Glycine max).</title>
        <authorList>
            <person name="Rogerio F."/>
            <person name="Boufleur T.R."/>
            <person name="Ciampi-Guillardi M."/>
            <person name="Sukno S.A."/>
            <person name="Thon M.R."/>
            <person name="Massola Junior N.S."/>
            <person name="Baroncelli R."/>
        </authorList>
    </citation>
    <scope>NUCLEOTIDE SEQUENCE [LARGE SCALE GENOMIC DNA]</scope>
    <source>
        <strain evidence="1 2">CMES1059</strain>
    </source>
</reference>
<comment type="caution">
    <text evidence="1">The sequence shown here is derived from an EMBL/GenBank/DDBJ whole genome shotgun (WGS) entry which is preliminary data.</text>
</comment>
<name>A0ACC3YDK9_COLTU</name>
<sequence>MQHWREISSPIDENGCTPSGLAPATAAKAATATNLKFILTVLWWVGRQ</sequence>